<proteinExistence type="predicted"/>
<sequence>MSTVDLHEPPTAAVEQPRRLTWHGVSTVARLELIQRLRSSRWKIVLALWFVGVGVICLLITTATTSMTSYSSNATPIGQWIFGMNVFFILFMGLLVTPSLGSTAINGDRNGGTLAILQASLLSSWEIILGKWLAGWTTSLAFLIASLPYIIWSLAAGGVSVWSVIVVVAVMMFILAVVCAVSVFWSAKMVKTATSTLMSYFSVALVSLISLLLFGLGLVVIQHDTQVRVMQPSEWSPTTGNPTACEPVTTTRTDLGMDYLWPLLAINPFVLVADSTPQHSEDMASVETPLQAIQVGVRLARANPVDMGWDSEWCNEDGSVVSQAEYNKRTETTQEDLAGAVWPYGFVFYVIAGGLALFGAERRIRTPVATLAKGVRIA</sequence>
<name>C7QZS6_JONDD</name>
<accession>C7QZS6</accession>
<dbReference type="KEGG" id="jde:Jden_0417"/>
<keyword evidence="1" id="KW-0472">Membrane</keyword>
<dbReference type="RefSeq" id="WP_015770711.1">
    <property type="nucleotide sequence ID" value="NC_013174.1"/>
</dbReference>
<feature type="transmembrane region" description="Helical" evidence="1">
    <location>
        <begin position="44"/>
        <end position="65"/>
    </location>
</feature>
<keyword evidence="1" id="KW-0812">Transmembrane</keyword>
<dbReference type="Pfam" id="PF12679">
    <property type="entry name" value="ABC2_membrane_2"/>
    <property type="match status" value="1"/>
</dbReference>
<keyword evidence="1" id="KW-1133">Transmembrane helix</keyword>
<dbReference type="EMBL" id="CP001706">
    <property type="protein sequence ID" value="ACV08082.1"/>
    <property type="molecule type" value="Genomic_DNA"/>
</dbReference>
<feature type="transmembrane region" description="Helical" evidence="1">
    <location>
        <begin position="341"/>
        <end position="360"/>
    </location>
</feature>
<protein>
    <recommendedName>
        <fullName evidence="4">ABC-type transport system involved in multi-copper enzyme maturation permease component-like protein</fullName>
    </recommendedName>
</protein>
<feature type="transmembrane region" description="Helical" evidence="1">
    <location>
        <begin position="197"/>
        <end position="221"/>
    </location>
</feature>
<organism evidence="2 3">
    <name type="scientific">Jonesia denitrificans (strain ATCC 14870 / DSM 20603 / BCRC 15368 / CIP 55.134 / JCM 11481 / NBRC 15587 / NCTC 10816 / Prevot 55134)</name>
    <name type="common">Listeria denitrificans</name>
    <dbReference type="NCBI Taxonomy" id="471856"/>
    <lineage>
        <taxon>Bacteria</taxon>
        <taxon>Bacillati</taxon>
        <taxon>Actinomycetota</taxon>
        <taxon>Actinomycetes</taxon>
        <taxon>Micrococcales</taxon>
        <taxon>Jonesiaceae</taxon>
        <taxon>Jonesia</taxon>
    </lineage>
</organism>
<dbReference type="STRING" id="471856.Jden_0417"/>
<dbReference type="GO" id="GO:0140359">
    <property type="term" value="F:ABC-type transporter activity"/>
    <property type="evidence" value="ECO:0007669"/>
    <property type="project" value="InterPro"/>
</dbReference>
<dbReference type="eggNOG" id="COG1277">
    <property type="taxonomic scope" value="Bacteria"/>
</dbReference>
<gene>
    <name evidence="2" type="ordered locus">Jden_0417</name>
</gene>
<evidence type="ECO:0000256" key="1">
    <source>
        <dbReference type="SAM" id="Phobius"/>
    </source>
</evidence>
<feature type="transmembrane region" description="Helical" evidence="1">
    <location>
        <begin position="77"/>
        <end position="96"/>
    </location>
</feature>
<keyword evidence="3" id="KW-1185">Reference proteome</keyword>
<dbReference type="HOGENOM" id="CLU_741225_0_0_11"/>
<dbReference type="GO" id="GO:0005886">
    <property type="term" value="C:plasma membrane"/>
    <property type="evidence" value="ECO:0007669"/>
    <property type="project" value="UniProtKB-SubCell"/>
</dbReference>
<evidence type="ECO:0000313" key="2">
    <source>
        <dbReference type="EMBL" id="ACV08082.1"/>
    </source>
</evidence>
<feature type="transmembrane region" description="Helical" evidence="1">
    <location>
        <begin position="133"/>
        <end position="155"/>
    </location>
</feature>
<dbReference type="PANTHER" id="PTHR43471">
    <property type="entry name" value="ABC TRANSPORTER PERMEASE"/>
    <property type="match status" value="1"/>
</dbReference>
<evidence type="ECO:0000313" key="3">
    <source>
        <dbReference type="Proteomes" id="UP000000628"/>
    </source>
</evidence>
<dbReference type="AlphaFoldDB" id="C7QZS6"/>
<dbReference type="Proteomes" id="UP000000628">
    <property type="component" value="Chromosome"/>
</dbReference>
<evidence type="ECO:0008006" key="4">
    <source>
        <dbReference type="Google" id="ProtNLM"/>
    </source>
</evidence>
<feature type="transmembrane region" description="Helical" evidence="1">
    <location>
        <begin position="161"/>
        <end position="185"/>
    </location>
</feature>
<reference evidence="2 3" key="1">
    <citation type="journal article" date="2009" name="Stand. Genomic Sci.">
        <title>Complete genome sequence of Jonesia denitrificans type strain (Prevot 55134).</title>
        <authorList>
            <person name="Pukall R."/>
            <person name="Gehrich-Schroter G."/>
            <person name="Lapidus A."/>
            <person name="Nolan M."/>
            <person name="Glavina Del Rio T."/>
            <person name="Lucas S."/>
            <person name="Chen F."/>
            <person name="Tice H."/>
            <person name="Pitluck S."/>
            <person name="Cheng J.F."/>
            <person name="Copeland A."/>
            <person name="Saunders E."/>
            <person name="Brettin T."/>
            <person name="Detter J.C."/>
            <person name="Bruce D."/>
            <person name="Goodwin L."/>
            <person name="Pati A."/>
            <person name="Ivanova N."/>
            <person name="Mavromatis K."/>
            <person name="Ovchinnikova G."/>
            <person name="Chen A."/>
            <person name="Palaniappan K."/>
            <person name="Land M."/>
            <person name="Hauser L."/>
            <person name="Chang Y.J."/>
            <person name="Jeffries C.D."/>
            <person name="Chain P."/>
            <person name="Goker M."/>
            <person name="Bristow J."/>
            <person name="Eisen J.A."/>
            <person name="Markowitz V."/>
            <person name="Hugenholtz P."/>
            <person name="Kyrpides N.C."/>
            <person name="Klenk H.P."/>
            <person name="Han C."/>
        </authorList>
    </citation>
    <scope>NUCLEOTIDE SEQUENCE [LARGE SCALE GENOMIC DNA]</scope>
    <source>
        <strain evidence="3">ATCC 14870 / DSM 20603 / BCRC 15368 / CIP 55.134 / JCM 11481 / NBRC 15587 / NCTC 10816 / Prevot 55134</strain>
    </source>
</reference>
<dbReference type="OrthoDB" id="149032at2"/>